<dbReference type="AlphaFoldDB" id="A0A380BPA4"/>
<proteinExistence type="predicted"/>
<reference evidence="1 2" key="1">
    <citation type="submission" date="2018-06" db="EMBL/GenBank/DDBJ databases">
        <authorList>
            <consortium name="Pathogen Informatics"/>
            <person name="Doyle S."/>
        </authorList>
    </citation>
    <scope>NUCLEOTIDE SEQUENCE [LARGE SCALE GENOMIC DNA]</scope>
    <source>
        <strain evidence="1 2">NCTC11388</strain>
    </source>
</reference>
<sequence>MAATKQDIFAKIGDLLLELNDQYATCSEHENCDLIEVSLLEAKARFLADHINILKTLSLQETAANTRQPIQEVTDTYKVNPEVEKVPFETYFTPSSQVEKEEVDEQPVHEEIVEDISEATNTVQEESSIQEETIEEYTEANEAEHYHNDNADEAEEEAVENSEPEEIVANKVEEQPVQENIRFETPVSFSQPESAPVQPETVITTPAQQPEPVNEQPVAAPVVNTVVIEEKAIVVEESVEEKPSRPLTLNELISQQKKAGLGQGNIFQTSQNGTERISDLKAAVSLNDKLLFIKDLFNGYSLAYSEAIELLNRFDNLAEADAFLQTNYALKNGWSDKPQTVEKLYAILRKKFI</sequence>
<protein>
    <submittedName>
        <fullName evidence="1">Uncharacterized protein</fullName>
    </submittedName>
</protein>
<accession>A0A380BPA4</accession>
<name>A0A380BPA4_SPHSI</name>
<gene>
    <name evidence="1" type="ORF">NCTC11388_01441</name>
</gene>
<organism evidence="1 2">
    <name type="scientific">Sphingobacterium spiritivorum</name>
    <name type="common">Flavobacterium spiritivorum</name>
    <dbReference type="NCBI Taxonomy" id="258"/>
    <lineage>
        <taxon>Bacteria</taxon>
        <taxon>Pseudomonadati</taxon>
        <taxon>Bacteroidota</taxon>
        <taxon>Sphingobacteriia</taxon>
        <taxon>Sphingobacteriales</taxon>
        <taxon>Sphingobacteriaceae</taxon>
        <taxon>Sphingobacterium</taxon>
    </lineage>
</organism>
<dbReference type="RefSeq" id="WP_115169629.1">
    <property type="nucleotide sequence ID" value="NZ_UGYW01000002.1"/>
</dbReference>
<evidence type="ECO:0000313" key="2">
    <source>
        <dbReference type="Proteomes" id="UP000254893"/>
    </source>
</evidence>
<dbReference type="EMBL" id="UGYW01000002">
    <property type="protein sequence ID" value="SUJ04599.1"/>
    <property type="molecule type" value="Genomic_DNA"/>
</dbReference>
<dbReference type="Proteomes" id="UP000254893">
    <property type="component" value="Unassembled WGS sequence"/>
</dbReference>
<evidence type="ECO:0000313" key="1">
    <source>
        <dbReference type="EMBL" id="SUJ04599.1"/>
    </source>
</evidence>